<name>A0ABM3VLT8_MUSDO</name>
<sequence>MIIIVVLAIIYGMLFHIGTSESVNVNLSFINVIVNDRSIRVLLGQSFVMPKKPRLWMKYICFLLCYTSLIISTTYQAYLQSNLIHPALEKRVGSYDDMIKAGLKIAITSQELEFLDKPTYIKYKELFVSIEPYDRFLKLRESMDTRFVYPVSNTRWEVFNEQQRLFQRTLFYYSSHLCLSKQALLAVPLRPNLPYKSLFDKHLLHLRETGLLQYWISVNFYTMVRLKITAFRDLSTPEESVDAIELDDLKWIWLFYCSNVLLAISVLICELIYFHKVTKHH</sequence>
<dbReference type="RefSeq" id="XP_058986766.1">
    <property type="nucleotide sequence ID" value="XM_059130783.1"/>
</dbReference>
<feature type="transmembrane region" description="Helical" evidence="8">
    <location>
        <begin position="251"/>
        <end position="274"/>
    </location>
</feature>
<evidence type="ECO:0000256" key="3">
    <source>
        <dbReference type="ARBA" id="ARBA00022692"/>
    </source>
</evidence>
<gene>
    <name evidence="10" type="primary">LOC101890143</name>
</gene>
<evidence type="ECO:0000256" key="5">
    <source>
        <dbReference type="ARBA" id="ARBA00023136"/>
    </source>
</evidence>
<accession>A0ABM3VLT8</accession>
<keyword evidence="2" id="KW-1003">Cell membrane</keyword>
<evidence type="ECO:0000256" key="7">
    <source>
        <dbReference type="ARBA" id="ARBA00023180"/>
    </source>
</evidence>
<evidence type="ECO:0000256" key="1">
    <source>
        <dbReference type="ARBA" id="ARBA00004651"/>
    </source>
</evidence>
<dbReference type="PANTHER" id="PTHR42643">
    <property type="entry name" value="IONOTROPIC RECEPTOR 20A-RELATED"/>
    <property type="match status" value="1"/>
</dbReference>
<feature type="transmembrane region" description="Helical" evidence="8">
    <location>
        <begin position="56"/>
        <end position="78"/>
    </location>
</feature>
<keyword evidence="7" id="KW-0325">Glycoprotein</keyword>
<keyword evidence="3 8" id="KW-0812">Transmembrane</keyword>
<reference evidence="10" key="1">
    <citation type="submission" date="2025-08" db="UniProtKB">
        <authorList>
            <consortium name="RefSeq"/>
        </authorList>
    </citation>
    <scope>IDENTIFICATION</scope>
    <source>
        <strain evidence="10">Aabys</strain>
        <tissue evidence="10">Whole body</tissue>
    </source>
</reference>
<dbReference type="PANTHER" id="PTHR42643:SF41">
    <property type="entry name" value="IONOTROPIC RECEPTOR 20A-RELATED"/>
    <property type="match status" value="1"/>
</dbReference>
<evidence type="ECO:0000256" key="4">
    <source>
        <dbReference type="ARBA" id="ARBA00022989"/>
    </source>
</evidence>
<keyword evidence="6" id="KW-0675">Receptor</keyword>
<dbReference type="Proteomes" id="UP001652621">
    <property type="component" value="Unplaced"/>
</dbReference>
<proteinExistence type="predicted"/>
<dbReference type="InterPro" id="IPR052192">
    <property type="entry name" value="Insect_Ionotropic_Sensory_Rcpt"/>
</dbReference>
<comment type="subcellular location">
    <subcellularLocation>
        <location evidence="1">Cell membrane</location>
        <topology evidence="1">Multi-pass membrane protein</topology>
    </subcellularLocation>
</comment>
<protein>
    <submittedName>
        <fullName evidence="10">Uncharacterized protein LOC101890143</fullName>
    </submittedName>
</protein>
<keyword evidence="4 8" id="KW-1133">Transmembrane helix</keyword>
<evidence type="ECO:0000313" key="10">
    <source>
        <dbReference type="RefSeq" id="XP_058986766.1"/>
    </source>
</evidence>
<keyword evidence="5 8" id="KW-0472">Membrane</keyword>
<evidence type="ECO:0000313" key="9">
    <source>
        <dbReference type="Proteomes" id="UP001652621"/>
    </source>
</evidence>
<organism evidence="9 10">
    <name type="scientific">Musca domestica</name>
    <name type="common">House fly</name>
    <dbReference type="NCBI Taxonomy" id="7370"/>
    <lineage>
        <taxon>Eukaryota</taxon>
        <taxon>Metazoa</taxon>
        <taxon>Ecdysozoa</taxon>
        <taxon>Arthropoda</taxon>
        <taxon>Hexapoda</taxon>
        <taxon>Insecta</taxon>
        <taxon>Pterygota</taxon>
        <taxon>Neoptera</taxon>
        <taxon>Endopterygota</taxon>
        <taxon>Diptera</taxon>
        <taxon>Brachycera</taxon>
        <taxon>Muscomorpha</taxon>
        <taxon>Muscoidea</taxon>
        <taxon>Muscidae</taxon>
        <taxon>Musca</taxon>
    </lineage>
</organism>
<evidence type="ECO:0000256" key="2">
    <source>
        <dbReference type="ARBA" id="ARBA00022475"/>
    </source>
</evidence>
<keyword evidence="9" id="KW-1185">Reference proteome</keyword>
<evidence type="ECO:0000256" key="6">
    <source>
        <dbReference type="ARBA" id="ARBA00023170"/>
    </source>
</evidence>
<dbReference type="GeneID" id="101890143"/>
<evidence type="ECO:0000256" key="8">
    <source>
        <dbReference type="SAM" id="Phobius"/>
    </source>
</evidence>